<keyword evidence="13" id="KW-1185">Reference proteome</keyword>
<reference evidence="12" key="1">
    <citation type="submission" date="2017-08" db="EMBL/GenBank/DDBJ databases">
        <authorList>
            <person name="Polle J.E."/>
            <person name="Barry K."/>
            <person name="Cushman J."/>
            <person name="Schmutz J."/>
            <person name="Tran D."/>
            <person name="Hathwaick L.T."/>
            <person name="Yim W.C."/>
            <person name="Jenkins J."/>
            <person name="Mckie-Krisberg Z.M."/>
            <person name="Prochnik S."/>
            <person name="Lindquist E."/>
            <person name="Dockter R.B."/>
            <person name="Adam C."/>
            <person name="Molina H."/>
            <person name="Bunkerborg J."/>
            <person name="Jin E."/>
            <person name="Buchheim M."/>
            <person name="Magnuson J."/>
        </authorList>
    </citation>
    <scope>NUCLEOTIDE SEQUENCE</scope>
    <source>
        <strain evidence="12">CCAP 19/18</strain>
    </source>
</reference>
<keyword evidence="3" id="KW-0813">Transport</keyword>
<dbReference type="SUPFAM" id="SSF54292">
    <property type="entry name" value="2Fe-2S ferredoxin-like"/>
    <property type="match status" value="1"/>
</dbReference>
<evidence type="ECO:0000256" key="2">
    <source>
        <dbReference type="ARBA" id="ARBA00019395"/>
    </source>
</evidence>
<name>A0ABQ7GBS6_DUNSA</name>
<organism evidence="12 13">
    <name type="scientific">Dunaliella salina</name>
    <name type="common">Green alga</name>
    <name type="synonym">Protococcus salinus</name>
    <dbReference type="NCBI Taxonomy" id="3046"/>
    <lineage>
        <taxon>Eukaryota</taxon>
        <taxon>Viridiplantae</taxon>
        <taxon>Chlorophyta</taxon>
        <taxon>core chlorophytes</taxon>
        <taxon>Chlorophyceae</taxon>
        <taxon>CS clade</taxon>
        <taxon>Chlamydomonadales</taxon>
        <taxon>Dunaliellaceae</taxon>
        <taxon>Dunaliella</taxon>
    </lineage>
</organism>
<proteinExistence type="inferred from homology"/>
<evidence type="ECO:0000256" key="8">
    <source>
        <dbReference type="ARBA" id="ARBA00023014"/>
    </source>
</evidence>
<keyword evidence="7" id="KW-0408">Iron</keyword>
<protein>
    <recommendedName>
        <fullName evidence="2">2Fe-2S ferredoxin</fullName>
    </recommendedName>
</protein>
<keyword evidence="5" id="KW-0479">Metal-binding</keyword>
<dbReference type="InterPro" id="IPR036010">
    <property type="entry name" value="2Fe-2S_ferredoxin-like_sf"/>
</dbReference>
<dbReference type="PANTHER" id="PTHR23426:SF72">
    <property type="entry name" value="2FE-2S FERREDOXIN-TYPE DOMAIN-CONTAINING PROTEIN"/>
    <property type="match status" value="1"/>
</dbReference>
<dbReference type="Pfam" id="PF00111">
    <property type="entry name" value="Fer2"/>
    <property type="match status" value="1"/>
</dbReference>
<dbReference type="PRINTS" id="PR00355">
    <property type="entry name" value="ADRENODOXIN"/>
</dbReference>
<comment type="cofactor">
    <cofactor evidence="9">
        <name>[2Fe-2S] cluster</name>
        <dbReference type="ChEBI" id="CHEBI:190135"/>
    </cofactor>
</comment>
<evidence type="ECO:0000256" key="9">
    <source>
        <dbReference type="ARBA" id="ARBA00034078"/>
    </source>
</evidence>
<dbReference type="InterPro" id="IPR018298">
    <property type="entry name" value="Adrenodoxin_Fe-S_BS"/>
</dbReference>
<keyword evidence="6" id="KW-0249">Electron transport</keyword>
<evidence type="ECO:0000256" key="6">
    <source>
        <dbReference type="ARBA" id="ARBA00022982"/>
    </source>
</evidence>
<evidence type="ECO:0000256" key="7">
    <source>
        <dbReference type="ARBA" id="ARBA00023004"/>
    </source>
</evidence>
<dbReference type="InterPro" id="IPR012675">
    <property type="entry name" value="Beta-grasp_dom_sf"/>
</dbReference>
<evidence type="ECO:0000256" key="10">
    <source>
        <dbReference type="SAM" id="MobiDB-lite"/>
    </source>
</evidence>
<comment type="caution">
    <text evidence="12">The sequence shown here is derived from an EMBL/GenBank/DDBJ whole genome shotgun (WGS) entry which is preliminary data.</text>
</comment>
<accession>A0ABQ7GBS6</accession>
<gene>
    <name evidence="12" type="ORF">DUNSADRAFT_12179</name>
</gene>
<dbReference type="PROSITE" id="PS51085">
    <property type="entry name" value="2FE2S_FER_2"/>
    <property type="match status" value="1"/>
</dbReference>
<feature type="compositionally biased region" description="Low complexity" evidence="10">
    <location>
        <begin position="88"/>
        <end position="98"/>
    </location>
</feature>
<sequence>MSRPRQAAQLACSVIEAACTSLAPSLPAAPVRALRAVESSSCSGSSRYCGTWECSSSGLPWRAARPSYMHSGTVQGQPFSFAASPQQHMMHTSSSAAHGSGGSDADSEETISVVFVDKDGKDQEVRAPLGKNLLEVAHENEVDLEGACEGSLACSTCHVIVEDEEYYKRMPEPCDDELDMLDLAFELKETSRLGCQIIAAKELDGLRVRIPSATRNFYVDGHKPKPH</sequence>
<evidence type="ECO:0000313" key="13">
    <source>
        <dbReference type="Proteomes" id="UP000815325"/>
    </source>
</evidence>
<evidence type="ECO:0000313" key="12">
    <source>
        <dbReference type="EMBL" id="KAF5832066.1"/>
    </source>
</evidence>
<dbReference type="PROSITE" id="PS00814">
    <property type="entry name" value="ADX"/>
    <property type="match status" value="1"/>
</dbReference>
<evidence type="ECO:0000256" key="3">
    <source>
        <dbReference type="ARBA" id="ARBA00022448"/>
    </source>
</evidence>
<feature type="region of interest" description="Disordered" evidence="10">
    <location>
        <begin position="83"/>
        <end position="105"/>
    </location>
</feature>
<evidence type="ECO:0000256" key="4">
    <source>
        <dbReference type="ARBA" id="ARBA00022714"/>
    </source>
</evidence>
<dbReference type="Gene3D" id="3.10.20.30">
    <property type="match status" value="1"/>
</dbReference>
<evidence type="ECO:0000256" key="1">
    <source>
        <dbReference type="ARBA" id="ARBA00010914"/>
    </source>
</evidence>
<comment type="similarity">
    <text evidence="1">Belongs to the adrenodoxin/putidaredoxin family.</text>
</comment>
<dbReference type="PANTHER" id="PTHR23426">
    <property type="entry name" value="FERREDOXIN/ADRENODOXIN"/>
    <property type="match status" value="1"/>
</dbReference>
<keyword evidence="8" id="KW-0411">Iron-sulfur</keyword>
<dbReference type="CDD" id="cd00207">
    <property type="entry name" value="fer2"/>
    <property type="match status" value="1"/>
</dbReference>
<dbReference type="InterPro" id="IPR001041">
    <property type="entry name" value="2Fe-2S_ferredoxin-type"/>
</dbReference>
<dbReference type="EMBL" id="MU069900">
    <property type="protein sequence ID" value="KAF5832066.1"/>
    <property type="molecule type" value="Genomic_DNA"/>
</dbReference>
<feature type="domain" description="2Fe-2S ferredoxin-type" evidence="11">
    <location>
        <begin position="111"/>
        <end position="214"/>
    </location>
</feature>
<dbReference type="Proteomes" id="UP000815325">
    <property type="component" value="Unassembled WGS sequence"/>
</dbReference>
<dbReference type="InterPro" id="IPR001055">
    <property type="entry name" value="Adrenodoxin-like"/>
</dbReference>
<evidence type="ECO:0000259" key="11">
    <source>
        <dbReference type="PROSITE" id="PS51085"/>
    </source>
</evidence>
<keyword evidence="4" id="KW-0001">2Fe-2S</keyword>
<evidence type="ECO:0000256" key="5">
    <source>
        <dbReference type="ARBA" id="ARBA00022723"/>
    </source>
</evidence>